<comment type="similarity">
    <text evidence="1">Belongs to the malate synthase family.</text>
</comment>
<evidence type="ECO:0000256" key="6">
    <source>
        <dbReference type="ARBA" id="ARBA00047918"/>
    </source>
</evidence>
<organism evidence="11 12">
    <name type="scientific">Sanghuangporus baumii</name>
    <name type="common">Phellinus baumii</name>
    <dbReference type="NCBI Taxonomy" id="108892"/>
    <lineage>
        <taxon>Eukaryota</taxon>
        <taxon>Fungi</taxon>
        <taxon>Dikarya</taxon>
        <taxon>Basidiomycota</taxon>
        <taxon>Agaricomycotina</taxon>
        <taxon>Agaricomycetes</taxon>
        <taxon>Hymenochaetales</taxon>
        <taxon>Hymenochaetaceae</taxon>
        <taxon>Sanghuangporus</taxon>
    </lineage>
</organism>
<evidence type="ECO:0000256" key="4">
    <source>
        <dbReference type="ARBA" id="ARBA00022532"/>
    </source>
</evidence>
<feature type="domain" description="Malate synthase TIM barrel" evidence="8">
    <location>
        <begin position="157"/>
        <end position="320"/>
    </location>
</feature>
<dbReference type="PIRSF" id="PIRSF001363">
    <property type="entry name" value="Malate_synth"/>
    <property type="match status" value="1"/>
</dbReference>
<dbReference type="InterPro" id="IPR044856">
    <property type="entry name" value="Malate_synth_C_sf"/>
</dbReference>
<dbReference type="InterPro" id="IPR046363">
    <property type="entry name" value="MS_N_TIM-barrel_dom"/>
</dbReference>
<evidence type="ECO:0000256" key="7">
    <source>
        <dbReference type="PIRSR" id="PIRSR001363-1"/>
    </source>
</evidence>
<dbReference type="OrthoDB" id="186072at2759"/>
<evidence type="ECO:0000256" key="1">
    <source>
        <dbReference type="ARBA" id="ARBA00006394"/>
    </source>
</evidence>
<proteinExistence type="inferred from homology"/>
<dbReference type="Proteomes" id="UP000757232">
    <property type="component" value="Unassembled WGS sequence"/>
</dbReference>
<dbReference type="Gene3D" id="1.20.1220.12">
    <property type="entry name" value="Malate synthase, domain III"/>
    <property type="match status" value="1"/>
</dbReference>
<dbReference type="Pfam" id="PF20656">
    <property type="entry name" value="MS_N"/>
    <property type="match status" value="1"/>
</dbReference>
<keyword evidence="4" id="KW-0816">Tricarboxylic acid cycle</keyword>
<dbReference type="EMBL" id="LNZH02000198">
    <property type="protein sequence ID" value="OCB86909.1"/>
    <property type="molecule type" value="Genomic_DNA"/>
</dbReference>
<dbReference type="FunFam" id="3.20.20.360:FF:000001">
    <property type="entry name" value="Malate synthase"/>
    <property type="match status" value="1"/>
</dbReference>
<dbReference type="Pfam" id="PF20659">
    <property type="entry name" value="MS_C"/>
    <property type="match status" value="1"/>
</dbReference>
<dbReference type="GO" id="GO:0004474">
    <property type="term" value="F:malate synthase activity"/>
    <property type="evidence" value="ECO:0007669"/>
    <property type="project" value="UniProtKB-EC"/>
</dbReference>
<gene>
    <name evidence="11" type="ORF">A7U60_g6083</name>
</gene>
<feature type="domain" description="Malate synthase C-terminal" evidence="10">
    <location>
        <begin position="441"/>
        <end position="554"/>
    </location>
</feature>
<dbReference type="InterPro" id="IPR006252">
    <property type="entry name" value="Malate_synthA"/>
</dbReference>
<dbReference type="PANTHER" id="PTHR42902">
    <property type="entry name" value="MALATE SYNTHASE"/>
    <property type="match status" value="1"/>
</dbReference>
<protein>
    <recommendedName>
        <fullName evidence="2">malate synthase</fullName>
        <ecNumber evidence="2">2.3.3.9</ecNumber>
    </recommendedName>
</protein>
<dbReference type="InterPro" id="IPR048355">
    <property type="entry name" value="MS_C"/>
</dbReference>
<reference evidence="11" key="1">
    <citation type="submission" date="2016-06" db="EMBL/GenBank/DDBJ databases">
        <title>Draft Genome sequence of the fungus Inonotus baumii.</title>
        <authorList>
            <person name="Zhu H."/>
            <person name="Lin W."/>
        </authorList>
    </citation>
    <scope>NUCLEOTIDE SEQUENCE</scope>
    <source>
        <strain evidence="11">821</strain>
    </source>
</reference>
<dbReference type="GO" id="GO:0005782">
    <property type="term" value="C:peroxisomal matrix"/>
    <property type="evidence" value="ECO:0007669"/>
    <property type="project" value="TreeGrafter"/>
</dbReference>
<keyword evidence="5" id="KW-0808">Transferase</keyword>
<sequence length="573" mass="63997">MVAGVQIQAKNPSSAIAGILTEEALTFLAALHRSFESTRQDLLIAREIAQQRLDSGIPLEFPPETANIRADPTWLCAPPAPGLEDRRVEITGPPDRKMVINALNSGTKTFMADFEDSCSPTFANLVNGQVNLRDAIRRQIDFEVNGKQYKLKEKPAVLIVRPRGWHLNEARVTIDNKPVSASIFDFALYFFHNAKELVARGSGPYFYLPKMEHYLEARLWNDIFCFSQSYIGLPYGTIRATVLIETLPAAFQMEEILFELRTHSSGLNCGRWDYIFSFIKRRRADRSAVLPDRKDVTMEVGFMDSYVRLLIKTCHKADRSAVLPDRKDVTMEVGFMDSYVRLLIKTCHKRKVAAMGGMSAQIPIKGDAQANETAMGKVRADKVREVTYGHDGTWIAHPLINEIAMSVFNEYMPGPNQYHVRREEFQVAAADLLNSKVKGAITADGVKSNVSAALAYCSGWVSGNGCIPLNSLMEDAATAEIARAQLWQWCHYGARLESGQPVTPALIDAIISEVAPTIPKLVGGVTEEHLKITSEYLKAQVRKAWLSEFLTSDLMYYLEAADGVEQAWQRAQL</sequence>
<dbReference type="CDD" id="cd00727">
    <property type="entry name" value="malate_synt_A"/>
    <property type="match status" value="1"/>
</dbReference>
<feature type="domain" description="Malate synthase N-terminal" evidence="9">
    <location>
        <begin position="17"/>
        <end position="66"/>
    </location>
</feature>
<evidence type="ECO:0000256" key="5">
    <source>
        <dbReference type="ARBA" id="ARBA00022679"/>
    </source>
</evidence>
<dbReference type="GO" id="GO:0006097">
    <property type="term" value="P:glyoxylate cycle"/>
    <property type="evidence" value="ECO:0007669"/>
    <property type="project" value="UniProtKB-KW"/>
</dbReference>
<name>A0A9Q5HW14_SANBA</name>
<feature type="active site" description="Proton donor" evidence="7">
    <location>
        <position position="475"/>
    </location>
</feature>
<dbReference type="InterPro" id="IPR011076">
    <property type="entry name" value="Malate_synth_sf"/>
</dbReference>
<comment type="caution">
    <text evidence="11">The sequence shown here is derived from an EMBL/GenBank/DDBJ whole genome shotgun (WGS) entry which is preliminary data.</text>
</comment>
<dbReference type="EC" id="2.3.3.9" evidence="2"/>
<dbReference type="InterPro" id="IPR001465">
    <property type="entry name" value="Malate_synthase_TIM"/>
</dbReference>
<evidence type="ECO:0000313" key="12">
    <source>
        <dbReference type="Proteomes" id="UP000757232"/>
    </source>
</evidence>
<evidence type="ECO:0000259" key="9">
    <source>
        <dbReference type="Pfam" id="PF20656"/>
    </source>
</evidence>
<dbReference type="InterPro" id="IPR048356">
    <property type="entry name" value="MS_N"/>
</dbReference>
<feature type="active site" description="Proton acceptor" evidence="7">
    <location>
        <position position="161"/>
    </location>
</feature>
<evidence type="ECO:0000259" key="8">
    <source>
        <dbReference type="Pfam" id="PF01274"/>
    </source>
</evidence>
<comment type="catalytic activity">
    <reaction evidence="6">
        <text>glyoxylate + acetyl-CoA + H2O = (S)-malate + CoA + H(+)</text>
        <dbReference type="Rhea" id="RHEA:18181"/>
        <dbReference type="ChEBI" id="CHEBI:15377"/>
        <dbReference type="ChEBI" id="CHEBI:15378"/>
        <dbReference type="ChEBI" id="CHEBI:15589"/>
        <dbReference type="ChEBI" id="CHEBI:36655"/>
        <dbReference type="ChEBI" id="CHEBI:57287"/>
        <dbReference type="ChEBI" id="CHEBI:57288"/>
        <dbReference type="EC" id="2.3.3.9"/>
    </reaction>
</comment>
<keyword evidence="3" id="KW-0329">Glyoxylate bypass</keyword>
<dbReference type="AlphaFoldDB" id="A0A9Q5HW14"/>
<dbReference type="SUPFAM" id="SSF51645">
    <property type="entry name" value="Malate synthase G"/>
    <property type="match status" value="2"/>
</dbReference>
<dbReference type="FunFam" id="1.20.1220.12:FF:000001">
    <property type="entry name" value="Malate synthase"/>
    <property type="match status" value="1"/>
</dbReference>
<accession>A0A9Q5HW14</accession>
<keyword evidence="12" id="KW-1185">Reference proteome</keyword>
<dbReference type="PANTHER" id="PTHR42902:SF1">
    <property type="entry name" value="MALATE SYNTHASE 1-RELATED"/>
    <property type="match status" value="1"/>
</dbReference>
<dbReference type="Gene3D" id="3.20.20.360">
    <property type="entry name" value="Malate synthase, domain 3"/>
    <property type="match status" value="2"/>
</dbReference>
<dbReference type="Pfam" id="PF01274">
    <property type="entry name" value="MS_TIM-barrel"/>
    <property type="match status" value="1"/>
</dbReference>
<evidence type="ECO:0000259" key="10">
    <source>
        <dbReference type="Pfam" id="PF20659"/>
    </source>
</evidence>
<evidence type="ECO:0000256" key="3">
    <source>
        <dbReference type="ARBA" id="ARBA00022435"/>
    </source>
</evidence>
<evidence type="ECO:0000313" key="11">
    <source>
        <dbReference type="EMBL" id="OCB86909.1"/>
    </source>
</evidence>
<evidence type="ECO:0000256" key="2">
    <source>
        <dbReference type="ARBA" id="ARBA00012636"/>
    </source>
</evidence>
<dbReference type="GO" id="GO:0006099">
    <property type="term" value="P:tricarboxylic acid cycle"/>
    <property type="evidence" value="ECO:0007669"/>
    <property type="project" value="UniProtKB-KW"/>
</dbReference>